<dbReference type="OrthoDB" id="287411at2"/>
<dbReference type="RefSeq" id="WP_010037080.1">
    <property type="nucleotide sequence ID" value="NZ_CP025958.1"/>
</dbReference>
<evidence type="ECO:0000256" key="1">
    <source>
        <dbReference type="SAM" id="Phobius"/>
    </source>
</evidence>
<reference evidence="3 4" key="1">
    <citation type="submission" date="2018-01" db="EMBL/GenBank/DDBJ databases">
        <title>G. obscuriglobus.</title>
        <authorList>
            <person name="Franke J."/>
            <person name="Blomberg W."/>
            <person name="Selmecki A."/>
        </authorList>
    </citation>
    <scope>NUCLEOTIDE SEQUENCE [LARGE SCALE GENOMIC DNA]</scope>
    <source>
        <strain evidence="3 4">DSM 5831</strain>
    </source>
</reference>
<protein>
    <recommendedName>
        <fullName evidence="2">TadE-like domain-containing protein</fullName>
    </recommendedName>
</protein>
<dbReference type="AlphaFoldDB" id="A0A2Z3H039"/>
<keyword evidence="1" id="KW-0812">Transmembrane</keyword>
<sequence length="160" mass="16835">MRLVTTARRPGASAVETALVLGVLLVLVFGLIAGGTGVFRQQQMECLACEGARWASARAGDYQKDTNGPCPTAQQIADRAVAPLAVGVDPAALGVKVEWIDGATNTAWDWDAAPKDVRSVTASGEYVTNSVRVTVTYQWAPGTFWSPRAIGGVCVMPLSN</sequence>
<dbReference type="Pfam" id="PF07811">
    <property type="entry name" value="TadE"/>
    <property type="match status" value="1"/>
</dbReference>
<name>A0A2Z3H039_9BACT</name>
<accession>A0A2Z3H039</accession>
<feature type="transmembrane region" description="Helical" evidence="1">
    <location>
        <begin position="12"/>
        <end position="39"/>
    </location>
</feature>
<gene>
    <name evidence="3" type="ORF">C1280_20215</name>
</gene>
<keyword evidence="1" id="KW-0472">Membrane</keyword>
<dbReference type="InterPro" id="IPR012495">
    <property type="entry name" value="TadE-like_dom"/>
</dbReference>
<dbReference type="Proteomes" id="UP000245802">
    <property type="component" value="Chromosome"/>
</dbReference>
<dbReference type="EMBL" id="CP025958">
    <property type="protein sequence ID" value="AWM39078.1"/>
    <property type="molecule type" value="Genomic_DNA"/>
</dbReference>
<evidence type="ECO:0000259" key="2">
    <source>
        <dbReference type="Pfam" id="PF07811"/>
    </source>
</evidence>
<evidence type="ECO:0000313" key="4">
    <source>
        <dbReference type="Proteomes" id="UP000245802"/>
    </source>
</evidence>
<evidence type="ECO:0000313" key="3">
    <source>
        <dbReference type="EMBL" id="AWM39078.1"/>
    </source>
</evidence>
<organism evidence="3 4">
    <name type="scientific">Gemmata obscuriglobus</name>
    <dbReference type="NCBI Taxonomy" id="114"/>
    <lineage>
        <taxon>Bacteria</taxon>
        <taxon>Pseudomonadati</taxon>
        <taxon>Planctomycetota</taxon>
        <taxon>Planctomycetia</taxon>
        <taxon>Gemmatales</taxon>
        <taxon>Gemmataceae</taxon>
        <taxon>Gemmata</taxon>
    </lineage>
</organism>
<dbReference type="KEGG" id="gog:C1280_20215"/>
<feature type="domain" description="TadE-like" evidence="2">
    <location>
        <begin position="11"/>
        <end position="53"/>
    </location>
</feature>
<proteinExistence type="predicted"/>
<keyword evidence="1" id="KW-1133">Transmembrane helix</keyword>
<keyword evidence="4" id="KW-1185">Reference proteome</keyword>